<feature type="region of interest" description="Disordered" evidence="1">
    <location>
        <begin position="415"/>
        <end position="434"/>
    </location>
</feature>
<feature type="region of interest" description="Disordered" evidence="1">
    <location>
        <begin position="168"/>
        <end position="217"/>
    </location>
</feature>
<dbReference type="EMBL" id="NKUJ01000333">
    <property type="protein sequence ID" value="RMJ07585.1"/>
    <property type="molecule type" value="Genomic_DNA"/>
</dbReference>
<feature type="compositionally biased region" description="Low complexity" evidence="1">
    <location>
        <begin position="195"/>
        <end position="209"/>
    </location>
</feature>
<feature type="compositionally biased region" description="Basic and acidic residues" evidence="1">
    <location>
        <begin position="421"/>
        <end position="434"/>
    </location>
</feature>
<dbReference type="OrthoDB" id="3363286at2759"/>
<dbReference type="Proteomes" id="UP000277212">
    <property type="component" value="Unassembled WGS sequence"/>
</dbReference>
<reference evidence="2 3" key="1">
    <citation type="submission" date="2017-06" db="EMBL/GenBank/DDBJ databases">
        <title>Comparative genomic analysis of Ambrosia Fusariam Clade fungi.</title>
        <authorList>
            <person name="Stajich J.E."/>
            <person name="Carrillo J."/>
            <person name="Kijimoto T."/>
            <person name="Eskalen A."/>
            <person name="O'Donnell K."/>
            <person name="Kasson M."/>
        </authorList>
    </citation>
    <scope>NUCLEOTIDE SEQUENCE [LARGE SCALE GENOMIC DNA]</scope>
    <source>
        <strain evidence="2">UCR3666</strain>
    </source>
</reference>
<keyword evidence="3" id="KW-1185">Reference proteome</keyword>
<evidence type="ECO:0000256" key="1">
    <source>
        <dbReference type="SAM" id="MobiDB-lite"/>
    </source>
</evidence>
<evidence type="ECO:0000313" key="2">
    <source>
        <dbReference type="EMBL" id="RMJ07585.1"/>
    </source>
</evidence>
<comment type="caution">
    <text evidence="2">The sequence shown here is derived from an EMBL/GenBank/DDBJ whole genome shotgun (WGS) entry which is preliminary data.</text>
</comment>
<accession>A0A3M2RRW9</accession>
<feature type="compositionally biased region" description="Acidic residues" evidence="1">
    <location>
        <begin position="181"/>
        <end position="191"/>
    </location>
</feature>
<sequence length="434" mass="49708">MKRCAMTCTGRFQVNRLSAEGQKRWASWDKSALTKEALVKQVESGLGHDAEGKPLKIDTDSKTVSTASGSLPISPIMDPSWMKSRRRERKALPRKMTGQFRRKLANNPFAEALMTPMRSCGNTKTSLPRYFYQDFELVDHPDPNVPNGWWAPGPLTFEDLVPFHDPTIPRLKDRHGKNVDEREEDVQDELPTEGASADDTTETSTVEDTASPRRPRRAPLTTYILARKKAIEILSTPGANHKLLSNLTFTRHGMAMQTKGERRIWREGMDEVLLTKMRREAANTLILRAQRSKAPMFKFIQPCSGWDDTEVLSNGGCVLWFPNESQGEKSVYATLDIEANWGISERTKLPVHDLTWLLGEEEVERLKKESELFQDREVLLLKPWRSRSMRSLHLLLWRLQGYLADPQVDEKSVVQAYPTTESKDKPKRKSEFEW</sequence>
<evidence type="ECO:0000313" key="3">
    <source>
        <dbReference type="Proteomes" id="UP000277212"/>
    </source>
</evidence>
<name>A0A3M2RRW9_9HYPO</name>
<organism evidence="2 3">
    <name type="scientific">Fusarium kuroshium</name>
    <dbReference type="NCBI Taxonomy" id="2010991"/>
    <lineage>
        <taxon>Eukaryota</taxon>
        <taxon>Fungi</taxon>
        <taxon>Dikarya</taxon>
        <taxon>Ascomycota</taxon>
        <taxon>Pezizomycotina</taxon>
        <taxon>Sordariomycetes</taxon>
        <taxon>Hypocreomycetidae</taxon>
        <taxon>Hypocreales</taxon>
        <taxon>Nectriaceae</taxon>
        <taxon>Fusarium</taxon>
        <taxon>Fusarium solani species complex</taxon>
    </lineage>
</organism>
<proteinExistence type="predicted"/>
<protein>
    <submittedName>
        <fullName evidence="2">Uncharacterized protein</fullName>
    </submittedName>
</protein>
<dbReference type="AlphaFoldDB" id="A0A3M2RRW9"/>
<gene>
    <name evidence="2" type="ORF">CDV36_012819</name>
</gene>
<dbReference type="STRING" id="2010991.A0A3M2RRW9"/>
<feature type="compositionally biased region" description="Basic and acidic residues" evidence="1">
    <location>
        <begin position="46"/>
        <end position="61"/>
    </location>
</feature>
<feature type="region of interest" description="Disordered" evidence="1">
    <location>
        <begin position="44"/>
        <end position="69"/>
    </location>
</feature>